<sequence length="372" mass="41857">MTSEELPLPYDRCKDLEDFDNTKAGVKGLVDAGIQRVPRIFVRPPEDADADGQDLDMEFEIPVIDLGGVLGAGRLDIVSRVGAAARDVGFFQVVNHGVGKDVLERMLEGARAFHDMERYAKAEYYTRDLERLVKFTSNFDLFKSRYANWRDTLYCQMEAPDLDPGELPAANREIVMDYSKRVKALGITLLELLSEALGLDRDYLKDLDCAMGHSILCHYYPACPEPHLTMGTIRHSDPSFLTIVLQDDIGGLEVMYRDQWVGVPPLPGALVVNIGDLLQLMTNDIYVSVEHRVRANHVGPRLSVAFFFNNHMMPSARVYGPIKELLSDDNPALYKEVTVKEFSARGFSRGLDGKRKTLLSQFRLQTINVKNL</sequence>
<dbReference type="Proteomes" id="UP001057402">
    <property type="component" value="Chromosome 4"/>
</dbReference>
<comment type="caution">
    <text evidence="1">The sequence shown here is derived from an EMBL/GenBank/DDBJ whole genome shotgun (WGS) entry which is preliminary data.</text>
</comment>
<name>A0ACB9R471_9MYRT</name>
<proteinExistence type="predicted"/>
<reference evidence="2" key="1">
    <citation type="journal article" date="2023" name="Front. Plant Sci.">
        <title>Chromosomal-level genome assembly of Melastoma candidum provides insights into trichome evolution.</title>
        <authorList>
            <person name="Zhong Y."/>
            <person name="Wu W."/>
            <person name="Sun C."/>
            <person name="Zou P."/>
            <person name="Liu Y."/>
            <person name="Dai S."/>
            <person name="Zhou R."/>
        </authorList>
    </citation>
    <scope>NUCLEOTIDE SEQUENCE [LARGE SCALE GENOMIC DNA]</scope>
</reference>
<accession>A0ACB9R471</accession>
<evidence type="ECO:0000313" key="2">
    <source>
        <dbReference type="Proteomes" id="UP001057402"/>
    </source>
</evidence>
<evidence type="ECO:0000313" key="1">
    <source>
        <dbReference type="EMBL" id="KAI4373906.1"/>
    </source>
</evidence>
<gene>
    <name evidence="1" type="ORF">MLD38_011965</name>
</gene>
<protein>
    <submittedName>
        <fullName evidence="1">Uncharacterized protein</fullName>
    </submittedName>
</protein>
<keyword evidence="2" id="KW-1185">Reference proteome</keyword>
<dbReference type="EMBL" id="CM042883">
    <property type="protein sequence ID" value="KAI4373906.1"/>
    <property type="molecule type" value="Genomic_DNA"/>
</dbReference>
<organism evidence="1 2">
    <name type="scientific">Melastoma candidum</name>
    <dbReference type="NCBI Taxonomy" id="119954"/>
    <lineage>
        <taxon>Eukaryota</taxon>
        <taxon>Viridiplantae</taxon>
        <taxon>Streptophyta</taxon>
        <taxon>Embryophyta</taxon>
        <taxon>Tracheophyta</taxon>
        <taxon>Spermatophyta</taxon>
        <taxon>Magnoliopsida</taxon>
        <taxon>eudicotyledons</taxon>
        <taxon>Gunneridae</taxon>
        <taxon>Pentapetalae</taxon>
        <taxon>rosids</taxon>
        <taxon>malvids</taxon>
        <taxon>Myrtales</taxon>
        <taxon>Melastomataceae</taxon>
        <taxon>Melastomatoideae</taxon>
        <taxon>Melastomateae</taxon>
        <taxon>Melastoma</taxon>
    </lineage>
</organism>